<dbReference type="PANTHER" id="PTHR35046:SF21">
    <property type="entry name" value="RETROTRANSPOSON GAG DOMAIN-CONTAINING PROTEIN-RELATED"/>
    <property type="match status" value="1"/>
</dbReference>
<dbReference type="Pfam" id="PF17919">
    <property type="entry name" value="RT_RNaseH_2"/>
    <property type="match status" value="1"/>
</dbReference>
<evidence type="ECO:0000259" key="8">
    <source>
        <dbReference type="PROSITE" id="PS50878"/>
    </source>
</evidence>
<dbReference type="PROSITE" id="PS50878">
    <property type="entry name" value="RT_POL"/>
    <property type="match status" value="1"/>
</dbReference>
<dbReference type="InterPro" id="IPR043502">
    <property type="entry name" value="DNA/RNA_pol_sf"/>
</dbReference>
<dbReference type="Proteomes" id="UP000233837">
    <property type="component" value="Unassembled WGS sequence"/>
</dbReference>
<dbReference type="FunFam" id="3.30.70.270:FF:000020">
    <property type="entry name" value="Transposon Tf2-6 polyprotein-like Protein"/>
    <property type="match status" value="1"/>
</dbReference>
<dbReference type="CDD" id="cd00303">
    <property type="entry name" value="retropepsin_like"/>
    <property type="match status" value="1"/>
</dbReference>
<evidence type="ECO:0000256" key="7">
    <source>
        <dbReference type="ARBA" id="ARBA00022918"/>
    </source>
</evidence>
<dbReference type="AlphaFoldDB" id="A0A2I0VSS6"/>
<keyword evidence="4" id="KW-0540">Nuclease</keyword>
<keyword evidence="5" id="KW-0255">Endonuclease</keyword>
<evidence type="ECO:0000256" key="6">
    <source>
        <dbReference type="ARBA" id="ARBA00022801"/>
    </source>
</evidence>
<evidence type="ECO:0000313" key="9">
    <source>
        <dbReference type="EMBL" id="PKU66458.1"/>
    </source>
</evidence>
<dbReference type="Pfam" id="PF00078">
    <property type="entry name" value="RVT_1"/>
    <property type="match status" value="1"/>
</dbReference>
<feature type="domain" description="Reverse transcriptase" evidence="8">
    <location>
        <begin position="279"/>
        <end position="458"/>
    </location>
</feature>
<accession>A0A2I0VSS6</accession>
<name>A0A2I0VSS6_9ASPA</name>
<keyword evidence="3" id="KW-0548">Nucleotidyltransferase</keyword>
<proteinExistence type="predicted"/>
<organism evidence="9 10">
    <name type="scientific">Dendrobium catenatum</name>
    <dbReference type="NCBI Taxonomy" id="906689"/>
    <lineage>
        <taxon>Eukaryota</taxon>
        <taxon>Viridiplantae</taxon>
        <taxon>Streptophyta</taxon>
        <taxon>Embryophyta</taxon>
        <taxon>Tracheophyta</taxon>
        <taxon>Spermatophyta</taxon>
        <taxon>Magnoliopsida</taxon>
        <taxon>Liliopsida</taxon>
        <taxon>Asparagales</taxon>
        <taxon>Orchidaceae</taxon>
        <taxon>Epidendroideae</taxon>
        <taxon>Malaxideae</taxon>
        <taxon>Dendrobiinae</taxon>
        <taxon>Dendrobium</taxon>
    </lineage>
</organism>
<evidence type="ECO:0000256" key="2">
    <source>
        <dbReference type="ARBA" id="ARBA00022679"/>
    </source>
</evidence>
<keyword evidence="10" id="KW-1185">Reference proteome</keyword>
<evidence type="ECO:0000256" key="1">
    <source>
        <dbReference type="ARBA" id="ARBA00022670"/>
    </source>
</evidence>
<dbReference type="InterPro" id="IPR000477">
    <property type="entry name" value="RT_dom"/>
</dbReference>
<evidence type="ECO:0000256" key="5">
    <source>
        <dbReference type="ARBA" id="ARBA00022759"/>
    </source>
</evidence>
<keyword evidence="1" id="KW-0645">Protease</keyword>
<dbReference type="InterPro" id="IPR021109">
    <property type="entry name" value="Peptidase_aspartic_dom_sf"/>
</dbReference>
<reference evidence="9 10" key="1">
    <citation type="journal article" date="2016" name="Sci. Rep.">
        <title>The Dendrobium catenatum Lindl. genome sequence provides insights into polysaccharide synthase, floral development and adaptive evolution.</title>
        <authorList>
            <person name="Zhang G.Q."/>
            <person name="Xu Q."/>
            <person name="Bian C."/>
            <person name="Tsai W.C."/>
            <person name="Yeh C.M."/>
            <person name="Liu K.W."/>
            <person name="Yoshida K."/>
            <person name="Zhang L.S."/>
            <person name="Chang S.B."/>
            <person name="Chen F."/>
            <person name="Shi Y."/>
            <person name="Su Y.Y."/>
            <person name="Zhang Y.Q."/>
            <person name="Chen L.J."/>
            <person name="Yin Y."/>
            <person name="Lin M."/>
            <person name="Huang H."/>
            <person name="Deng H."/>
            <person name="Wang Z.W."/>
            <person name="Zhu S.L."/>
            <person name="Zhao X."/>
            <person name="Deng C."/>
            <person name="Niu S.C."/>
            <person name="Huang J."/>
            <person name="Wang M."/>
            <person name="Liu G.H."/>
            <person name="Yang H.J."/>
            <person name="Xiao X.J."/>
            <person name="Hsiao Y.Y."/>
            <person name="Wu W.L."/>
            <person name="Chen Y.Y."/>
            <person name="Mitsuda N."/>
            <person name="Ohme-Takagi M."/>
            <person name="Luo Y.B."/>
            <person name="Van de Peer Y."/>
            <person name="Liu Z.J."/>
        </authorList>
    </citation>
    <scope>NUCLEOTIDE SEQUENCE [LARGE SCALE GENOMIC DNA]</scope>
    <source>
        <tissue evidence="9">The whole plant</tissue>
    </source>
</reference>
<dbReference type="InterPro" id="IPR041577">
    <property type="entry name" value="RT_RNaseH_2"/>
</dbReference>
<gene>
    <name evidence="9" type="ORF">MA16_Dca018160</name>
</gene>
<dbReference type="FunFam" id="3.10.10.10:FF:000007">
    <property type="entry name" value="Retrovirus-related Pol polyprotein from transposon 17.6-like Protein"/>
    <property type="match status" value="1"/>
</dbReference>
<evidence type="ECO:0000313" key="10">
    <source>
        <dbReference type="Proteomes" id="UP000233837"/>
    </source>
</evidence>
<keyword evidence="2" id="KW-0808">Transferase</keyword>
<dbReference type="Gene3D" id="3.30.70.270">
    <property type="match status" value="2"/>
</dbReference>
<dbReference type="GO" id="GO:0006508">
    <property type="term" value="P:proteolysis"/>
    <property type="evidence" value="ECO:0007669"/>
    <property type="project" value="UniProtKB-KW"/>
</dbReference>
<dbReference type="Gene3D" id="2.40.70.10">
    <property type="entry name" value="Acid Proteases"/>
    <property type="match status" value="1"/>
</dbReference>
<dbReference type="GO" id="GO:0004519">
    <property type="term" value="F:endonuclease activity"/>
    <property type="evidence" value="ECO:0007669"/>
    <property type="project" value="UniProtKB-KW"/>
</dbReference>
<evidence type="ECO:0000256" key="4">
    <source>
        <dbReference type="ARBA" id="ARBA00022722"/>
    </source>
</evidence>
<sequence length="591" mass="67596">MPPTNKKLPPGDPSEPFETTVISADEGSLLVLQRLLNVHKKQEGQRHNIFKTRCTVNQKVCQVIIDSGSCENVVSTFMVEKLQLPTENHSNPYRLSWIQKNSDVQVSRRCLVNFSIGKFEDRVWCDVVPMDACHILLGRPWKYDKETTHDGRANTYSFKYQGKQIVLTPLDNNQEETALDSPLLKQSMFLQALQEATIGYVLLLMEENTTAPYETSQVHELLQEYTDVLAEEIPPGLPPERAVQHAVEFIPGAIIPNKPSYRMRPDEQIELKKQVEELLSKGFVRPSASPCAVPALLVPKKDGTYRMCIDSRAVNKITVKYRFPIPRIDDIFDQLHGATIFSKIDLRSGYHQIRLRHGDEWKTAFKTPEGLYEWTVMPFGLSNAPNTFMRLMNHILQPFLNKFVVVYFDDILIYSSNLHDHKQHLRQILDLLREQQLFANVQKCQFATSQISFLGYNISAAGLEADPSKVEAIQSWPVPQSFTDIRRFHGLASFYRKFIQNFSTIAAPMTEILRFDRFRWSETAQASFELLKLQLSTTPTLVLPDFNQVFEVDCDASNVGIGAVLSQGGHPIAFFSEKLNDTRRKYSTYDK</sequence>
<dbReference type="Gene3D" id="3.10.10.10">
    <property type="entry name" value="HIV Type 1 Reverse Transcriptase, subunit A, domain 1"/>
    <property type="match status" value="1"/>
</dbReference>
<reference evidence="9 10" key="2">
    <citation type="journal article" date="2017" name="Nature">
        <title>The Apostasia genome and the evolution of orchids.</title>
        <authorList>
            <person name="Zhang G.Q."/>
            <person name="Liu K.W."/>
            <person name="Li Z."/>
            <person name="Lohaus R."/>
            <person name="Hsiao Y.Y."/>
            <person name="Niu S.C."/>
            <person name="Wang J.Y."/>
            <person name="Lin Y.C."/>
            <person name="Xu Q."/>
            <person name="Chen L.J."/>
            <person name="Yoshida K."/>
            <person name="Fujiwara S."/>
            <person name="Wang Z.W."/>
            <person name="Zhang Y.Q."/>
            <person name="Mitsuda N."/>
            <person name="Wang M."/>
            <person name="Liu G.H."/>
            <person name="Pecoraro L."/>
            <person name="Huang H.X."/>
            <person name="Xiao X.J."/>
            <person name="Lin M."/>
            <person name="Wu X.Y."/>
            <person name="Wu W.L."/>
            <person name="Chen Y.Y."/>
            <person name="Chang S.B."/>
            <person name="Sakamoto S."/>
            <person name="Ohme-Takagi M."/>
            <person name="Yagi M."/>
            <person name="Zeng S.J."/>
            <person name="Shen C.Y."/>
            <person name="Yeh C.M."/>
            <person name="Luo Y.B."/>
            <person name="Tsai W.C."/>
            <person name="Van de Peer Y."/>
            <person name="Liu Z.J."/>
        </authorList>
    </citation>
    <scope>NUCLEOTIDE SEQUENCE [LARGE SCALE GENOMIC DNA]</scope>
    <source>
        <tissue evidence="9">The whole plant</tissue>
    </source>
</reference>
<dbReference type="Pfam" id="PF13650">
    <property type="entry name" value="Asp_protease_2"/>
    <property type="match status" value="1"/>
</dbReference>
<dbReference type="GO" id="GO:0003964">
    <property type="term" value="F:RNA-directed DNA polymerase activity"/>
    <property type="evidence" value="ECO:0007669"/>
    <property type="project" value="UniProtKB-KW"/>
</dbReference>
<dbReference type="SUPFAM" id="SSF56672">
    <property type="entry name" value="DNA/RNA polymerases"/>
    <property type="match status" value="1"/>
</dbReference>
<dbReference type="EMBL" id="KZ503269">
    <property type="protein sequence ID" value="PKU66458.1"/>
    <property type="molecule type" value="Genomic_DNA"/>
</dbReference>
<dbReference type="SUPFAM" id="SSF50630">
    <property type="entry name" value="Acid proteases"/>
    <property type="match status" value="1"/>
</dbReference>
<keyword evidence="6" id="KW-0378">Hydrolase</keyword>
<evidence type="ECO:0000256" key="3">
    <source>
        <dbReference type="ARBA" id="ARBA00022695"/>
    </source>
</evidence>
<dbReference type="GO" id="GO:0008233">
    <property type="term" value="F:peptidase activity"/>
    <property type="evidence" value="ECO:0007669"/>
    <property type="project" value="UniProtKB-KW"/>
</dbReference>
<keyword evidence="7 9" id="KW-0695">RNA-directed DNA polymerase</keyword>
<dbReference type="InterPro" id="IPR043128">
    <property type="entry name" value="Rev_trsase/Diguanyl_cyclase"/>
</dbReference>
<dbReference type="CDD" id="cd01647">
    <property type="entry name" value="RT_LTR"/>
    <property type="match status" value="1"/>
</dbReference>
<dbReference type="PANTHER" id="PTHR35046">
    <property type="entry name" value="ZINC KNUCKLE (CCHC-TYPE) FAMILY PROTEIN"/>
    <property type="match status" value="1"/>
</dbReference>
<protein>
    <submittedName>
        <fullName evidence="9">RNA-directed DNA polymerase</fullName>
    </submittedName>
</protein>